<evidence type="ECO:0000259" key="1">
    <source>
        <dbReference type="Pfam" id="PF00462"/>
    </source>
</evidence>
<dbReference type="PANTHER" id="PTHR45669:SF30">
    <property type="entry name" value="OS04G0641300 PROTEIN"/>
    <property type="match status" value="1"/>
</dbReference>
<dbReference type="PANTHER" id="PTHR45669">
    <property type="entry name" value="GLUTAREDOXIN DOMAIN-CONTAINING CYSTEINE-RICH PROTEIN CG12206-RELATED"/>
    <property type="match status" value="1"/>
</dbReference>
<sequence>MSSRGFQLSRITNIPHSGRIRSLYTSRACEECGRHTSDCLHVRLVLKGLGLRVDERDLSMHSCFKDELKQLMRDAFDQRTPASPRVFIGQKYVAGADEIRRLNEEAQLEKVSSKAASGVNEVSQAPMVTKRVVPAETRGSSPASPAREVARFTMIAMATQIVSSTRQTDGDGDGFGS</sequence>
<dbReference type="Gene3D" id="3.40.30.10">
    <property type="entry name" value="Glutaredoxin"/>
    <property type="match status" value="1"/>
</dbReference>
<dbReference type="EnsemblPlants" id="Kaladp0095s0215.1.v1.1">
    <property type="protein sequence ID" value="Kaladp0095s0215.1.v1.1.CDS.1"/>
    <property type="gene ID" value="Kaladp0095s0215.v1.1"/>
</dbReference>
<dbReference type="Proteomes" id="UP000594263">
    <property type="component" value="Unplaced"/>
</dbReference>
<dbReference type="PROSITE" id="PS51354">
    <property type="entry name" value="GLUTAREDOXIN_2"/>
    <property type="match status" value="1"/>
</dbReference>
<feature type="domain" description="Glutaredoxin" evidence="1">
    <location>
        <begin position="38"/>
        <end position="93"/>
    </location>
</feature>
<keyword evidence="3" id="KW-1185">Reference proteome</keyword>
<proteinExistence type="predicted"/>
<dbReference type="InterPro" id="IPR036249">
    <property type="entry name" value="Thioredoxin-like_sf"/>
</dbReference>
<evidence type="ECO:0000313" key="3">
    <source>
        <dbReference type="Proteomes" id="UP000594263"/>
    </source>
</evidence>
<dbReference type="SUPFAM" id="SSF52833">
    <property type="entry name" value="Thioredoxin-like"/>
    <property type="match status" value="1"/>
</dbReference>
<evidence type="ECO:0000313" key="2">
    <source>
        <dbReference type="EnsemblPlants" id="Kaladp0095s0215.1.v1.1.CDS.1"/>
    </source>
</evidence>
<dbReference type="Pfam" id="PF00462">
    <property type="entry name" value="Glutaredoxin"/>
    <property type="match status" value="1"/>
</dbReference>
<dbReference type="AlphaFoldDB" id="A0A7N0V141"/>
<dbReference type="InterPro" id="IPR002109">
    <property type="entry name" value="Glutaredoxin"/>
</dbReference>
<organism evidence="2 3">
    <name type="scientific">Kalanchoe fedtschenkoi</name>
    <name type="common">Lavender scallops</name>
    <name type="synonym">South American air plant</name>
    <dbReference type="NCBI Taxonomy" id="63787"/>
    <lineage>
        <taxon>Eukaryota</taxon>
        <taxon>Viridiplantae</taxon>
        <taxon>Streptophyta</taxon>
        <taxon>Embryophyta</taxon>
        <taxon>Tracheophyta</taxon>
        <taxon>Spermatophyta</taxon>
        <taxon>Magnoliopsida</taxon>
        <taxon>eudicotyledons</taxon>
        <taxon>Gunneridae</taxon>
        <taxon>Pentapetalae</taxon>
        <taxon>Saxifragales</taxon>
        <taxon>Crassulaceae</taxon>
        <taxon>Kalanchoe</taxon>
    </lineage>
</organism>
<accession>A0A7N0V141</accession>
<reference evidence="2" key="1">
    <citation type="submission" date="2021-01" db="UniProtKB">
        <authorList>
            <consortium name="EnsemblPlants"/>
        </authorList>
    </citation>
    <scope>IDENTIFICATION</scope>
</reference>
<name>A0A7N0V141_KALFE</name>
<dbReference type="Gramene" id="Kaladp0095s0215.1.v1.1">
    <property type="protein sequence ID" value="Kaladp0095s0215.1.v1.1.CDS.1"/>
    <property type="gene ID" value="Kaladp0095s0215.v1.1"/>
</dbReference>
<protein>
    <recommendedName>
        <fullName evidence="1">Glutaredoxin domain-containing protein</fullName>
    </recommendedName>
</protein>